<gene>
    <name evidence="1" type="ORF">AE618_11480</name>
</gene>
<sequence length="149" mass="17185">MFRLKPGIKSDPVKRWNLPERIFFACGACHILAYAFLEAYPDRNFRAVWIRPEEGFTGNHVFVTNGETAFDFHGYRCERALVAHHWTKGRLWWPGWDGTLVPLPEDVLISEAKSKTYDGLWLREPGQFLHDAMPRAQAFLARFGPPPAN</sequence>
<reference evidence="1 2" key="1">
    <citation type="submission" date="2015-07" db="EMBL/GenBank/DDBJ databases">
        <title>Whole genome sequencing of Bosea vaviloviae isolated from cave pool.</title>
        <authorList>
            <person name="Tan N.E.H."/>
            <person name="Lee Y.P."/>
            <person name="Gan H.M."/>
            <person name="Barton H."/>
            <person name="Savka M.A."/>
        </authorList>
    </citation>
    <scope>NUCLEOTIDE SEQUENCE [LARGE SCALE GENOMIC DNA]</scope>
    <source>
        <strain evidence="1 2">SD260</strain>
    </source>
</reference>
<dbReference type="AlphaFoldDB" id="A0A0N1N457"/>
<comment type="caution">
    <text evidence="1">The sequence shown here is derived from an EMBL/GenBank/DDBJ whole genome shotgun (WGS) entry which is preliminary data.</text>
</comment>
<dbReference type="RefSeq" id="WP_054209200.1">
    <property type="nucleotide sequence ID" value="NZ_LGSZ01000037.1"/>
</dbReference>
<dbReference type="OrthoDB" id="65593at2"/>
<proteinExistence type="predicted"/>
<keyword evidence="2" id="KW-1185">Reference proteome</keyword>
<dbReference type="EMBL" id="LGSZ01000037">
    <property type="protein sequence ID" value="KPH80837.1"/>
    <property type="molecule type" value="Genomic_DNA"/>
</dbReference>
<organism evidence="1 2">
    <name type="scientific">Bosea vaviloviae</name>
    <dbReference type="NCBI Taxonomy" id="1526658"/>
    <lineage>
        <taxon>Bacteria</taxon>
        <taxon>Pseudomonadati</taxon>
        <taxon>Pseudomonadota</taxon>
        <taxon>Alphaproteobacteria</taxon>
        <taxon>Hyphomicrobiales</taxon>
        <taxon>Boseaceae</taxon>
        <taxon>Bosea</taxon>
    </lineage>
</organism>
<dbReference type="Proteomes" id="UP000037822">
    <property type="component" value="Unassembled WGS sequence"/>
</dbReference>
<evidence type="ECO:0000313" key="1">
    <source>
        <dbReference type="EMBL" id="KPH80837.1"/>
    </source>
</evidence>
<evidence type="ECO:0000313" key="2">
    <source>
        <dbReference type="Proteomes" id="UP000037822"/>
    </source>
</evidence>
<protein>
    <submittedName>
        <fullName evidence="1">Uncharacterized protein</fullName>
    </submittedName>
</protein>
<name>A0A0N1N457_9HYPH</name>
<accession>A0A0N1N457</accession>
<dbReference type="PATRIC" id="fig|1526658.3.peg.2607"/>